<protein>
    <submittedName>
        <fullName evidence="1">Uncharacterized protein</fullName>
    </submittedName>
</protein>
<dbReference type="AlphaFoldDB" id="A0AA43RH40"/>
<comment type="caution">
    <text evidence="1">The sequence shown here is derived from an EMBL/GenBank/DDBJ whole genome shotgun (WGS) entry which is preliminary data.</text>
</comment>
<gene>
    <name evidence="1" type="ORF">Q3982_03095</name>
</gene>
<evidence type="ECO:0000313" key="2">
    <source>
        <dbReference type="Proteomes" id="UP001168575"/>
    </source>
</evidence>
<accession>A0AA43RH40</accession>
<name>A0AA43RH40_9ACTN</name>
<sequence length="192" mass="22421">MNQRRCKVRNVERTKLIQIISNTYDDSRFGVGIGVDENCNFYSGLQINRSGYYSKDLLLKAVLESARLEFPIIDDHLIINERLFVYPSHLDQNQSVPPTPDAEGFVHCVCKYNPHFDVFYRFDHEKKCVTFALGKLRKEVRLIEYTEWTRKIVKGTILCSTSKDLEAHFEDEFWNPIAVRYGRKLLGINPLV</sequence>
<evidence type="ECO:0000313" key="1">
    <source>
        <dbReference type="EMBL" id="MDO4841645.1"/>
    </source>
</evidence>
<keyword evidence="2" id="KW-1185">Reference proteome</keyword>
<proteinExistence type="predicted"/>
<dbReference type="EMBL" id="JAUMVS010000035">
    <property type="protein sequence ID" value="MDO4841645.1"/>
    <property type="molecule type" value="Genomic_DNA"/>
</dbReference>
<dbReference type="Proteomes" id="UP001168575">
    <property type="component" value="Unassembled WGS sequence"/>
</dbReference>
<organism evidence="1 2">
    <name type="scientific">Phoenicibacter congonensis</name>
    <dbReference type="NCBI Taxonomy" id="1944646"/>
    <lineage>
        <taxon>Bacteria</taxon>
        <taxon>Bacillati</taxon>
        <taxon>Actinomycetota</taxon>
        <taxon>Coriobacteriia</taxon>
        <taxon>Eggerthellales</taxon>
        <taxon>Eggerthellaceae</taxon>
        <taxon>Phoenicibacter</taxon>
    </lineage>
</organism>
<reference evidence="1" key="1">
    <citation type="submission" date="2023-07" db="EMBL/GenBank/DDBJ databases">
        <title>Between Cages and Wild: Unraveling the Impact of Captivity on Animal Microbiomes and Antimicrobial Resistance.</title>
        <authorList>
            <person name="Schmartz G.P."/>
            <person name="Rehner J."/>
            <person name="Schuff M.J."/>
            <person name="Becker S.L."/>
            <person name="Kravczyk M."/>
            <person name="Gurevich A."/>
            <person name="Francke R."/>
            <person name="Mueller R."/>
            <person name="Keller V."/>
            <person name="Keller A."/>
        </authorList>
    </citation>
    <scope>NUCLEOTIDE SEQUENCE</scope>
    <source>
        <strain evidence="1">S12M_St_49</strain>
    </source>
</reference>